<dbReference type="GO" id="GO:0010333">
    <property type="term" value="F:terpene synthase activity"/>
    <property type="evidence" value="ECO:0007669"/>
    <property type="project" value="InterPro"/>
</dbReference>
<proteinExistence type="predicted"/>
<organism evidence="2 3">
    <name type="scientific">Sphaerisporangium album</name>
    <dbReference type="NCBI Taxonomy" id="509200"/>
    <lineage>
        <taxon>Bacteria</taxon>
        <taxon>Bacillati</taxon>
        <taxon>Actinomycetota</taxon>
        <taxon>Actinomycetes</taxon>
        <taxon>Streptosporangiales</taxon>
        <taxon>Streptosporangiaceae</taxon>
        <taxon>Sphaerisporangium</taxon>
    </lineage>
</organism>
<sequence length="531" mass="56299">MSIHGDALTDVAAEARALVSGLLTRPWGDASPSVYETGRLAALAPWLTGHAERVAFLVDAQRPDGLWGPHEHYTLVPTLSAADALLTELARTSRAFSPAVAEAAGRALRALERLARRGFVAPLPDMPAIELVVPSLITSINRLIRALAGSPVPGSWESCPLLPFPEDIDDARVRLVREHLRQGAPLPMKLMHALEVAGEAALRAPGVVVTPEGTVGASPAATAAWLGDPGGPGRAAPAAREHLEAVARLSGGPVPCAVPITVFERGWVLSWLLRAGVPVDVPGELVASLGDRIDPDGVAAGPGLPADADTTSVALYTLALLDVPREPGSLWAYHTGTHFGTWHGEDGYSTTVNAHVLDAFGQYMVARPDARPRYAEAVQRLADWLRGRQRADGSWTDRWHVSPYYATASCALALGEFGGAASRRSVRLAADWVLSSQRPDGSWGLWDGTPEETAYALYQLLLAGGGAAGSARSRRLSAAAERGQEYLLRSAGRVEDPPMWVDKDLYLPVAIVRAVVAGALHLARSVTPSEH</sequence>
<comment type="caution">
    <text evidence="2">The sequence shown here is derived from an EMBL/GenBank/DDBJ whole genome shotgun (WGS) entry which is preliminary data.</text>
</comment>
<dbReference type="GO" id="GO:0000287">
    <property type="term" value="F:magnesium ion binding"/>
    <property type="evidence" value="ECO:0007669"/>
    <property type="project" value="TreeGrafter"/>
</dbReference>
<dbReference type="Gene3D" id="1.50.10.20">
    <property type="match status" value="1"/>
</dbReference>
<dbReference type="EMBL" id="QOIL01000014">
    <property type="protein sequence ID" value="RCG28179.1"/>
    <property type="molecule type" value="Genomic_DNA"/>
</dbReference>
<evidence type="ECO:0000259" key="1">
    <source>
        <dbReference type="Pfam" id="PF13243"/>
    </source>
</evidence>
<dbReference type="PANTHER" id="PTHR31739">
    <property type="entry name" value="ENT-COPALYL DIPHOSPHATE SYNTHASE, CHLOROPLASTIC"/>
    <property type="match status" value="1"/>
</dbReference>
<dbReference type="Proteomes" id="UP000253094">
    <property type="component" value="Unassembled WGS sequence"/>
</dbReference>
<feature type="domain" description="Squalene cyclase C-terminal" evidence="1">
    <location>
        <begin position="349"/>
        <end position="446"/>
    </location>
</feature>
<dbReference type="InterPro" id="IPR032696">
    <property type="entry name" value="SQ_cyclase_C"/>
</dbReference>
<protein>
    <recommendedName>
        <fullName evidence="1">Squalene cyclase C-terminal domain-containing protein</fullName>
    </recommendedName>
</protein>
<evidence type="ECO:0000313" key="2">
    <source>
        <dbReference type="EMBL" id="RCG28179.1"/>
    </source>
</evidence>
<keyword evidence="3" id="KW-1185">Reference proteome</keyword>
<accession>A0A367FE33</accession>
<reference evidence="2 3" key="1">
    <citation type="submission" date="2018-06" db="EMBL/GenBank/DDBJ databases">
        <title>Sphaerisporangium craniellae sp. nov., isolated from a marine sponge in the South China Sea.</title>
        <authorList>
            <person name="Li L."/>
        </authorList>
    </citation>
    <scope>NUCLEOTIDE SEQUENCE [LARGE SCALE GENOMIC DNA]</scope>
    <source>
        <strain evidence="2 3">CCTCC AA 208026</strain>
    </source>
</reference>
<dbReference type="UniPathway" id="UPA00337"/>
<dbReference type="OrthoDB" id="9758578at2"/>
<dbReference type="PANTHER" id="PTHR31739:SF25">
    <property type="entry name" value="(E,E)-GERANYLLINALOOL SYNTHASE"/>
    <property type="match status" value="1"/>
</dbReference>
<dbReference type="AlphaFoldDB" id="A0A367FE33"/>
<evidence type="ECO:0000313" key="3">
    <source>
        <dbReference type="Proteomes" id="UP000253094"/>
    </source>
</evidence>
<dbReference type="Gene3D" id="1.50.10.160">
    <property type="match status" value="1"/>
</dbReference>
<dbReference type="InterPro" id="IPR050148">
    <property type="entry name" value="Terpene_synthase-like"/>
</dbReference>
<dbReference type="InterPro" id="IPR008930">
    <property type="entry name" value="Terpenoid_cyclase/PrenylTrfase"/>
</dbReference>
<dbReference type="SUPFAM" id="SSF48239">
    <property type="entry name" value="Terpenoid cyclases/Protein prenyltransferases"/>
    <property type="match status" value="1"/>
</dbReference>
<dbReference type="GO" id="GO:0016102">
    <property type="term" value="P:diterpenoid biosynthetic process"/>
    <property type="evidence" value="ECO:0007669"/>
    <property type="project" value="TreeGrafter"/>
</dbReference>
<name>A0A367FE33_9ACTN</name>
<dbReference type="Pfam" id="PF13243">
    <property type="entry name" value="SQHop_cyclase_C"/>
    <property type="match status" value="1"/>
</dbReference>
<gene>
    <name evidence="2" type="ORF">DQ384_23800</name>
</gene>
<dbReference type="RefSeq" id="WP_114031091.1">
    <property type="nucleotide sequence ID" value="NZ_QOIL01000014.1"/>
</dbReference>